<dbReference type="PRINTS" id="PR00080">
    <property type="entry name" value="SDRFAMILY"/>
</dbReference>
<evidence type="ECO:0000256" key="3">
    <source>
        <dbReference type="RuleBase" id="RU000363"/>
    </source>
</evidence>
<keyword evidence="2" id="KW-0560">Oxidoreductase</keyword>
<reference evidence="4 5" key="1">
    <citation type="journal article" date="2017" name="Antonie Van Leeuwenhoek">
        <title>Phylogenomic resolution of the bacterial genus Pantoea and its relationship with Erwinia and Tatumella.</title>
        <authorList>
            <person name="Palmer M."/>
            <person name="Steenkamp E.T."/>
            <person name="Coetzee M.P."/>
            <person name="Chan W.Y."/>
            <person name="van Zyl E."/>
            <person name="De Maayer P."/>
            <person name="Coutinho T.A."/>
            <person name="Blom J."/>
            <person name="Smits T.H."/>
            <person name="Duffy B."/>
            <person name="Venter S.N."/>
        </authorList>
    </citation>
    <scope>NUCLEOTIDE SEQUENCE [LARGE SCALE GENOMIC DNA]</scope>
    <source>
        <strain evidence="4 5">LMG 26275</strain>
    </source>
</reference>
<dbReference type="Pfam" id="PF00106">
    <property type="entry name" value="adh_short"/>
    <property type="match status" value="1"/>
</dbReference>
<dbReference type="PRINTS" id="PR00081">
    <property type="entry name" value="GDHRDH"/>
</dbReference>
<dbReference type="Proteomes" id="UP000193558">
    <property type="component" value="Unassembled WGS sequence"/>
</dbReference>
<dbReference type="InterPro" id="IPR036291">
    <property type="entry name" value="NAD(P)-bd_dom_sf"/>
</dbReference>
<sequence>MLILITGATSGFGWDLALRYAQNGHRVIATGRRQNKLDELKAVGGDNIYPLALDVSVAAAVNDFMAQLPPEWREIDVLINNAGLALGLEPAQNASMDDWRRMIDVNINGLVHMTHVVLPGMVERNRGHIINLGSTAGSWPYAGGNVYGASKAFVHQFSLNLRTDLFGTAVRVTNVEPGLVGGTEFSNVRFKGDEGRVEQTYENTQPLMPSDITEAIWWISNLPAHVNINTLEMMPVCQSYGGLRVAKGE</sequence>
<protein>
    <submittedName>
        <fullName evidence="4">NADP-dependent 3-hydroxy acid dehydrogenase</fullName>
    </submittedName>
</protein>
<dbReference type="NCBIfam" id="NF007829">
    <property type="entry name" value="PRK10538.1"/>
    <property type="match status" value="1"/>
</dbReference>
<dbReference type="PANTHER" id="PTHR42901">
    <property type="entry name" value="ALCOHOL DEHYDROGENASE"/>
    <property type="match status" value="1"/>
</dbReference>
<dbReference type="Gene3D" id="3.40.50.720">
    <property type="entry name" value="NAD(P)-binding Rossmann-like Domain"/>
    <property type="match status" value="1"/>
</dbReference>
<accession>A0A1X1D3A4</accession>
<dbReference type="RefSeq" id="WP_139810635.1">
    <property type="nucleotide sequence ID" value="NZ_MLFR01000002.1"/>
</dbReference>
<name>A0A1X1D3A4_9GAMM</name>
<dbReference type="InterPro" id="IPR020904">
    <property type="entry name" value="Sc_DH/Rdtase_CS"/>
</dbReference>
<dbReference type="PROSITE" id="PS00061">
    <property type="entry name" value="ADH_SHORT"/>
    <property type="match status" value="1"/>
</dbReference>
<dbReference type="GO" id="GO:0016616">
    <property type="term" value="F:oxidoreductase activity, acting on the CH-OH group of donors, NAD or NADP as acceptor"/>
    <property type="evidence" value="ECO:0007669"/>
    <property type="project" value="UniProtKB-ARBA"/>
</dbReference>
<dbReference type="SUPFAM" id="SSF51735">
    <property type="entry name" value="NAD(P)-binding Rossmann-fold domains"/>
    <property type="match status" value="1"/>
</dbReference>
<dbReference type="AlphaFoldDB" id="A0A1X1D3A4"/>
<gene>
    <name evidence="4" type="ORF">HA51_04565</name>
</gene>
<dbReference type="FunFam" id="3.40.50.720:FF:000047">
    <property type="entry name" value="NADP-dependent L-serine/L-allo-threonine dehydrogenase"/>
    <property type="match status" value="1"/>
</dbReference>
<dbReference type="OrthoDB" id="9810734at2"/>
<evidence type="ECO:0000256" key="1">
    <source>
        <dbReference type="ARBA" id="ARBA00006484"/>
    </source>
</evidence>
<proteinExistence type="inferred from homology"/>
<evidence type="ECO:0000256" key="2">
    <source>
        <dbReference type="ARBA" id="ARBA00023002"/>
    </source>
</evidence>
<dbReference type="PANTHER" id="PTHR42901:SF1">
    <property type="entry name" value="ALCOHOL DEHYDROGENASE"/>
    <property type="match status" value="1"/>
</dbReference>
<dbReference type="EMBL" id="MLFR01000002">
    <property type="protein sequence ID" value="ORM71158.1"/>
    <property type="molecule type" value="Genomic_DNA"/>
</dbReference>
<dbReference type="InterPro" id="IPR002347">
    <property type="entry name" value="SDR_fam"/>
</dbReference>
<comment type="caution">
    <text evidence="4">The sequence shown here is derived from an EMBL/GenBank/DDBJ whole genome shotgun (WGS) entry which is preliminary data.</text>
</comment>
<evidence type="ECO:0000313" key="5">
    <source>
        <dbReference type="Proteomes" id="UP000193558"/>
    </source>
</evidence>
<comment type="similarity">
    <text evidence="1 3">Belongs to the short-chain dehydrogenases/reductases (SDR) family.</text>
</comment>
<evidence type="ECO:0000313" key="4">
    <source>
        <dbReference type="EMBL" id="ORM71158.1"/>
    </source>
</evidence>
<organism evidence="4 5">
    <name type="scientific">Pantoea rwandensis</name>
    <dbReference type="NCBI Taxonomy" id="1076550"/>
    <lineage>
        <taxon>Bacteria</taxon>
        <taxon>Pseudomonadati</taxon>
        <taxon>Pseudomonadota</taxon>
        <taxon>Gammaproteobacteria</taxon>
        <taxon>Enterobacterales</taxon>
        <taxon>Erwiniaceae</taxon>
        <taxon>Pantoea</taxon>
    </lineage>
</organism>